<accession>A0A3S9T165</accession>
<dbReference type="AlphaFoldDB" id="A0A3S9T165"/>
<organism evidence="1 2">
    <name type="scientific">Anoxybacter fermentans</name>
    <dbReference type="NCBI Taxonomy" id="1323375"/>
    <lineage>
        <taxon>Bacteria</taxon>
        <taxon>Bacillati</taxon>
        <taxon>Bacillota</taxon>
        <taxon>Clostridia</taxon>
        <taxon>Halanaerobiales</taxon>
        <taxon>Anoxybacter</taxon>
    </lineage>
</organism>
<keyword evidence="2" id="KW-1185">Reference proteome</keyword>
<sequence length="66" mass="8211">MPFFSIDSKWLLYSLDDYISDIYIQDYVDCKERIIAKVKEQMKQRKIFELFNLIEETFKSYKEEKR</sequence>
<reference evidence="1 2" key="1">
    <citation type="submission" date="2016-07" db="EMBL/GenBank/DDBJ databases">
        <title>Genome and transcriptome analysis of iron-reducing fermentative bacteria Anoxybacter fermentans.</title>
        <authorList>
            <person name="Zeng X."/>
            <person name="Shao Z."/>
        </authorList>
    </citation>
    <scope>NUCLEOTIDE SEQUENCE [LARGE SCALE GENOMIC DNA]</scope>
    <source>
        <strain evidence="1 2">DY22613</strain>
    </source>
</reference>
<protein>
    <submittedName>
        <fullName evidence="1">Uncharacterized protein</fullName>
    </submittedName>
</protein>
<name>A0A3S9T165_9FIRM</name>
<proteinExistence type="predicted"/>
<evidence type="ECO:0000313" key="2">
    <source>
        <dbReference type="Proteomes" id="UP000267250"/>
    </source>
</evidence>
<dbReference type="EMBL" id="CP016379">
    <property type="protein sequence ID" value="AZR74245.1"/>
    <property type="molecule type" value="Genomic_DNA"/>
</dbReference>
<evidence type="ECO:0000313" key="1">
    <source>
        <dbReference type="EMBL" id="AZR74245.1"/>
    </source>
</evidence>
<dbReference type="Proteomes" id="UP000267250">
    <property type="component" value="Chromosome"/>
</dbReference>
<dbReference type="KEGG" id="aft:BBF96_13055"/>
<gene>
    <name evidence="1" type="ORF">BBF96_13055</name>
</gene>